<accession>F7NEU7</accession>
<gene>
    <name evidence="2" type="ORF">ALO_02821</name>
</gene>
<sequence>MYIIPEAKYITHISLLESASPPVLPANEKFPVKTGKSKKKSRKNGF</sequence>
<keyword evidence="3" id="KW-1185">Reference proteome</keyword>
<name>F7NEU7_9FIRM</name>
<dbReference type="AlphaFoldDB" id="F7NEU7"/>
<protein>
    <submittedName>
        <fullName evidence="2">Uncharacterized protein</fullName>
    </submittedName>
</protein>
<proteinExistence type="predicted"/>
<organism evidence="2 3">
    <name type="scientific">Acetonema longum DSM 6540</name>
    <dbReference type="NCBI Taxonomy" id="1009370"/>
    <lineage>
        <taxon>Bacteria</taxon>
        <taxon>Bacillati</taxon>
        <taxon>Bacillota</taxon>
        <taxon>Negativicutes</taxon>
        <taxon>Acetonemataceae</taxon>
        <taxon>Acetonema</taxon>
    </lineage>
</organism>
<dbReference type="Proteomes" id="UP000003240">
    <property type="component" value="Unassembled WGS sequence"/>
</dbReference>
<evidence type="ECO:0000313" key="2">
    <source>
        <dbReference type="EMBL" id="EGO65508.1"/>
    </source>
</evidence>
<comment type="caution">
    <text evidence="2">The sequence shown here is derived from an EMBL/GenBank/DDBJ whole genome shotgun (WGS) entry which is preliminary data.</text>
</comment>
<reference evidence="2 3" key="1">
    <citation type="journal article" date="2011" name="EMBO J.">
        <title>Structural diversity of bacterial flagellar motors.</title>
        <authorList>
            <person name="Chen S."/>
            <person name="Beeby M."/>
            <person name="Murphy G.E."/>
            <person name="Leadbetter J.R."/>
            <person name="Hendrixson D.R."/>
            <person name="Briegel A."/>
            <person name="Li Z."/>
            <person name="Shi J."/>
            <person name="Tocheva E.I."/>
            <person name="Muller A."/>
            <person name="Dobro M.J."/>
            <person name="Jensen G.J."/>
        </authorList>
    </citation>
    <scope>NUCLEOTIDE SEQUENCE [LARGE SCALE GENOMIC DNA]</scope>
    <source>
        <strain evidence="2 3">DSM 6540</strain>
    </source>
</reference>
<feature type="region of interest" description="Disordered" evidence="1">
    <location>
        <begin position="21"/>
        <end position="46"/>
    </location>
</feature>
<evidence type="ECO:0000313" key="3">
    <source>
        <dbReference type="Proteomes" id="UP000003240"/>
    </source>
</evidence>
<dbReference type="EMBL" id="AFGF01000017">
    <property type="protein sequence ID" value="EGO65508.1"/>
    <property type="molecule type" value="Genomic_DNA"/>
</dbReference>
<feature type="compositionally biased region" description="Basic residues" evidence="1">
    <location>
        <begin position="35"/>
        <end position="46"/>
    </location>
</feature>
<evidence type="ECO:0000256" key="1">
    <source>
        <dbReference type="SAM" id="MobiDB-lite"/>
    </source>
</evidence>